<dbReference type="Gene3D" id="2.20.25.160">
    <property type="match status" value="1"/>
</dbReference>
<feature type="binding site" evidence="6">
    <location>
        <position position="14"/>
    </location>
    <ligand>
        <name>Zn(2+)</name>
        <dbReference type="ChEBI" id="CHEBI:29105"/>
    </ligand>
</feature>
<accession>A0A2M7FYX9</accession>
<dbReference type="GO" id="GO:0046872">
    <property type="term" value="F:metal ion binding"/>
    <property type="evidence" value="ECO:0007669"/>
    <property type="project" value="UniProtKB-KW"/>
</dbReference>
<dbReference type="GO" id="GO:0016811">
    <property type="term" value="F:hydrolase activity, acting on carbon-nitrogen (but not peptide) bonds, in linear amides"/>
    <property type="evidence" value="ECO:0007669"/>
    <property type="project" value="InterPro"/>
</dbReference>
<dbReference type="PANTHER" id="PTHR15162:SF7">
    <property type="entry name" value="SUCCINYLGLUTAMATE DESUCCINYLASE"/>
    <property type="match status" value="1"/>
</dbReference>
<comment type="similarity">
    <text evidence="1">Belongs to the AspA/AstE family. Aspartoacylase subfamily.</text>
</comment>
<evidence type="ECO:0000256" key="6">
    <source>
        <dbReference type="PIRSR" id="PIRSR018001-3"/>
    </source>
</evidence>
<dbReference type="NCBIfam" id="NF002601">
    <property type="entry name" value="PRK02259.1"/>
    <property type="match status" value="1"/>
</dbReference>
<dbReference type="InterPro" id="IPR007036">
    <property type="entry name" value="Aste_AspA_hybrid_dom"/>
</dbReference>
<dbReference type="Pfam" id="PF24827">
    <property type="entry name" value="AstE_AspA_cat"/>
    <property type="match status" value="1"/>
</dbReference>
<dbReference type="InterPro" id="IPR050178">
    <property type="entry name" value="AspA/AstE_fam"/>
</dbReference>
<dbReference type="Proteomes" id="UP000231019">
    <property type="component" value="Unassembled WGS sequence"/>
</dbReference>
<sequence length="289" mass="33283">MQRVLIVGGTHGNEWGGIYLCRKWEKEILPFRQYPFQVETCLANPHAIERNQRYVEEDLNRCFRPADLANLALDSYEAQRAKVLHQSFQKTDFLIDLHNTTSNMGFTVILSREDALEDRLTRQLCAHLVQQDALVRIYFMPQAAEESPYLPSVAARDLTLEVGPMMHGTLRADLYFKTEQIVAAALDYLAAWQVGEAEEYEGELTVYRQLENLDFPRQKDGSLAGMIYPGLLGRDFQPLYPQKPLFSAFNGQTIVYQGHETVWPVFINEQAYYEKGLALSLTRRERILL</sequence>
<dbReference type="InterPro" id="IPR055438">
    <property type="entry name" value="AstE_AspA_cat"/>
</dbReference>
<evidence type="ECO:0000256" key="2">
    <source>
        <dbReference type="ARBA" id="ARBA00022723"/>
    </source>
</evidence>
<keyword evidence="2 6" id="KW-0479">Metal-binding</keyword>
<keyword evidence="3" id="KW-0378">Hydrolase</keyword>
<evidence type="ECO:0000259" key="7">
    <source>
        <dbReference type="Pfam" id="PF04952"/>
    </source>
</evidence>
<protein>
    <submittedName>
        <fullName evidence="9">Aspartoacylase</fullName>
    </submittedName>
</protein>
<dbReference type="Gene3D" id="3.40.630.10">
    <property type="entry name" value="Zn peptidases"/>
    <property type="match status" value="1"/>
</dbReference>
<evidence type="ECO:0000256" key="4">
    <source>
        <dbReference type="ARBA" id="ARBA00022833"/>
    </source>
</evidence>
<keyword evidence="4 6" id="KW-0862">Zinc</keyword>
<dbReference type="Pfam" id="PF04952">
    <property type="entry name" value="AstE_AspA_hybrid"/>
    <property type="match status" value="1"/>
</dbReference>
<comment type="caution">
    <text evidence="9">The sequence shown here is derived from an EMBL/GenBank/DDBJ whole genome shotgun (WGS) entry which is preliminary data.</text>
</comment>
<feature type="domain" description="AstE/AspA barrel-sandwich hybrid" evidence="7">
    <location>
        <begin position="203"/>
        <end position="284"/>
    </location>
</feature>
<feature type="active site" description="Proton donor/acceptor" evidence="5">
    <location>
        <position position="161"/>
    </location>
</feature>
<feature type="binding site" evidence="6">
    <location>
        <position position="98"/>
    </location>
    <ligand>
        <name>Zn(2+)</name>
        <dbReference type="ChEBI" id="CHEBI:29105"/>
    </ligand>
</feature>
<comment type="cofactor">
    <cofactor evidence="6">
        <name>Zn(2+)</name>
        <dbReference type="ChEBI" id="CHEBI:29105"/>
    </cofactor>
    <text evidence="6">Binds 1 zinc ion per subunit.</text>
</comment>
<proteinExistence type="inferred from homology"/>
<organism evidence="9 10">
    <name type="scientific">bacterium (Candidatus Blackallbacteria) CG17_big_fil_post_rev_8_21_14_2_50_48_46</name>
    <dbReference type="NCBI Taxonomy" id="2014261"/>
    <lineage>
        <taxon>Bacteria</taxon>
        <taxon>Candidatus Blackallbacteria</taxon>
    </lineage>
</organism>
<evidence type="ECO:0000256" key="5">
    <source>
        <dbReference type="PIRSR" id="PIRSR018001-1"/>
    </source>
</evidence>
<dbReference type="GO" id="GO:0005829">
    <property type="term" value="C:cytosol"/>
    <property type="evidence" value="ECO:0007669"/>
    <property type="project" value="TreeGrafter"/>
</dbReference>
<evidence type="ECO:0000256" key="1">
    <source>
        <dbReference type="ARBA" id="ARBA00006173"/>
    </source>
</evidence>
<dbReference type="EMBL" id="PFFQ01000059">
    <property type="protein sequence ID" value="PIW14580.1"/>
    <property type="molecule type" value="Genomic_DNA"/>
</dbReference>
<name>A0A2M7FYX9_9BACT</name>
<feature type="domain" description="Succinylglutamate desuccinylase/Aspartoacylase catalytic" evidence="8">
    <location>
        <begin position="2"/>
        <end position="189"/>
    </location>
</feature>
<dbReference type="InterPro" id="IPR016708">
    <property type="entry name" value="Aspartoacylase"/>
</dbReference>
<evidence type="ECO:0000256" key="3">
    <source>
        <dbReference type="ARBA" id="ARBA00022801"/>
    </source>
</evidence>
<evidence type="ECO:0000313" key="10">
    <source>
        <dbReference type="Proteomes" id="UP000231019"/>
    </source>
</evidence>
<dbReference type="HAMAP" id="MF_00704">
    <property type="entry name" value="Aspartoacylase"/>
    <property type="match status" value="1"/>
</dbReference>
<gene>
    <name evidence="9" type="ORF">COW36_21315</name>
</gene>
<reference evidence="9 10" key="1">
    <citation type="submission" date="2017-09" db="EMBL/GenBank/DDBJ databases">
        <title>Depth-based differentiation of microbial function through sediment-hosted aquifers and enrichment of novel symbionts in the deep terrestrial subsurface.</title>
        <authorList>
            <person name="Probst A.J."/>
            <person name="Ladd B."/>
            <person name="Jarett J.K."/>
            <person name="Geller-Mcgrath D.E."/>
            <person name="Sieber C.M."/>
            <person name="Emerson J.B."/>
            <person name="Anantharaman K."/>
            <person name="Thomas B.C."/>
            <person name="Malmstrom R."/>
            <person name="Stieglmeier M."/>
            <person name="Klingl A."/>
            <person name="Woyke T."/>
            <person name="Ryan C.M."/>
            <person name="Banfield J.F."/>
        </authorList>
    </citation>
    <scope>NUCLEOTIDE SEQUENCE [LARGE SCALE GENOMIC DNA]</scope>
    <source>
        <strain evidence="9">CG17_big_fil_post_rev_8_21_14_2_50_48_46</strain>
    </source>
</reference>
<dbReference type="GO" id="GO:0016788">
    <property type="term" value="F:hydrolase activity, acting on ester bonds"/>
    <property type="evidence" value="ECO:0007669"/>
    <property type="project" value="InterPro"/>
</dbReference>
<dbReference type="PANTHER" id="PTHR15162">
    <property type="entry name" value="ASPARTOACYLASE"/>
    <property type="match status" value="1"/>
</dbReference>
<dbReference type="PIRSF" id="PIRSF018001">
    <property type="entry name" value="Aspartoacylase"/>
    <property type="match status" value="1"/>
</dbReference>
<evidence type="ECO:0000259" key="8">
    <source>
        <dbReference type="Pfam" id="PF24827"/>
    </source>
</evidence>
<evidence type="ECO:0000313" key="9">
    <source>
        <dbReference type="EMBL" id="PIW14580.1"/>
    </source>
</evidence>
<dbReference type="SUPFAM" id="SSF53187">
    <property type="entry name" value="Zn-dependent exopeptidases"/>
    <property type="match status" value="1"/>
</dbReference>
<dbReference type="AlphaFoldDB" id="A0A2M7FYX9"/>
<feature type="binding site" evidence="6">
    <location>
        <position position="11"/>
    </location>
    <ligand>
        <name>Zn(2+)</name>
        <dbReference type="ChEBI" id="CHEBI:29105"/>
    </ligand>
</feature>